<organism evidence="3 4">
    <name type="scientific">Puia dinghuensis</name>
    <dbReference type="NCBI Taxonomy" id="1792502"/>
    <lineage>
        <taxon>Bacteria</taxon>
        <taxon>Pseudomonadati</taxon>
        <taxon>Bacteroidota</taxon>
        <taxon>Chitinophagia</taxon>
        <taxon>Chitinophagales</taxon>
        <taxon>Chitinophagaceae</taxon>
        <taxon>Puia</taxon>
    </lineage>
</organism>
<name>A0A8J2UHI4_9BACT</name>
<dbReference type="InterPro" id="IPR011042">
    <property type="entry name" value="6-blade_b-propeller_TolB-like"/>
</dbReference>
<accession>A0A8J2UHI4</accession>
<dbReference type="CDD" id="cd14953">
    <property type="entry name" value="NHL_like_1"/>
    <property type="match status" value="1"/>
</dbReference>
<feature type="domain" description="Secretion system C-terminal sorting" evidence="2">
    <location>
        <begin position="429"/>
        <end position="494"/>
    </location>
</feature>
<dbReference type="Gene3D" id="2.40.10.500">
    <property type="match status" value="1"/>
</dbReference>
<evidence type="ECO:0000313" key="4">
    <source>
        <dbReference type="Proteomes" id="UP000607559"/>
    </source>
</evidence>
<protein>
    <recommendedName>
        <fullName evidence="2">Secretion system C-terminal sorting domain-containing protein</fullName>
    </recommendedName>
</protein>
<gene>
    <name evidence="3" type="ORF">GCM10011511_48140</name>
</gene>
<dbReference type="NCBIfam" id="TIGR04183">
    <property type="entry name" value="Por_Secre_tail"/>
    <property type="match status" value="1"/>
</dbReference>
<dbReference type="Pfam" id="PF01436">
    <property type="entry name" value="NHL"/>
    <property type="match status" value="2"/>
</dbReference>
<dbReference type="Proteomes" id="UP000607559">
    <property type="component" value="Unassembled WGS sequence"/>
</dbReference>
<sequence length="498" mass="52747">MQGPQGLALDASGNLYIADLVNSRIRKVDIVTGTISTVAGTGTAGYNGDGISATAAQIASPSALAFDGAGDLYFSDRANNRVRKITISTGIISTIAGTGTGGYNGDGIAATAAQLNWPNEVSFDAGGNLYIADWVNHRVRKVDKLTGIISTVAGTGTGGYNGDGIAATAAQINAPCGIVFDNTGNIYIGEYGGQRIRKITISTGIISTIAGTGTAGYNGDGIAATTAQLHGIAYIKFDGAANMYIGDAANQRVREINAGTGIISTIAGTGTAGYNGDGIPATTAQLNLPFYILFDTPNCNMYIGDYVNNRVRKITGGFTGCTPLPLQWLSFTGKSKDSYNFLEWQTVGGTSKDHVEIERSKDSRNFEAIGVVNEAGDAAQPYSYSFVDRYPLNGINYYRLIQTDNDGKLTYSQIIAVTGPQLSNLSINIYPNPGNGQIRLTSSDIIEEMKISNLAGQIVYHRRSNEKNLSLQLDKTGVYFIQITTANQTITKKITLFR</sequence>
<dbReference type="InterPro" id="IPR001258">
    <property type="entry name" value="NHL_repeat"/>
</dbReference>
<proteinExistence type="predicted"/>
<keyword evidence="1" id="KW-0677">Repeat</keyword>
<dbReference type="SUPFAM" id="SSF101898">
    <property type="entry name" value="NHL repeat"/>
    <property type="match status" value="1"/>
</dbReference>
<dbReference type="Pfam" id="PF18962">
    <property type="entry name" value="Por_Secre_tail"/>
    <property type="match status" value="1"/>
</dbReference>
<reference evidence="3" key="1">
    <citation type="journal article" date="2014" name="Int. J. Syst. Evol. Microbiol.">
        <title>Complete genome sequence of Corynebacterium casei LMG S-19264T (=DSM 44701T), isolated from a smear-ripened cheese.</title>
        <authorList>
            <consortium name="US DOE Joint Genome Institute (JGI-PGF)"/>
            <person name="Walter F."/>
            <person name="Albersmeier A."/>
            <person name="Kalinowski J."/>
            <person name="Ruckert C."/>
        </authorList>
    </citation>
    <scope>NUCLEOTIDE SEQUENCE</scope>
    <source>
        <strain evidence="3">CGMCC 1.15448</strain>
    </source>
</reference>
<evidence type="ECO:0000313" key="3">
    <source>
        <dbReference type="EMBL" id="GGB18705.1"/>
    </source>
</evidence>
<dbReference type="InterPro" id="IPR026444">
    <property type="entry name" value="Secre_tail"/>
</dbReference>
<dbReference type="AlphaFoldDB" id="A0A8J2UHI4"/>
<dbReference type="Gene3D" id="2.120.10.30">
    <property type="entry name" value="TolB, C-terminal domain"/>
    <property type="match status" value="3"/>
</dbReference>
<evidence type="ECO:0000259" key="2">
    <source>
        <dbReference type="Pfam" id="PF18962"/>
    </source>
</evidence>
<keyword evidence="4" id="KW-1185">Reference proteome</keyword>
<dbReference type="PANTHER" id="PTHR46388">
    <property type="entry name" value="NHL REPEAT-CONTAINING PROTEIN 2"/>
    <property type="match status" value="1"/>
</dbReference>
<reference evidence="3" key="2">
    <citation type="submission" date="2020-09" db="EMBL/GenBank/DDBJ databases">
        <authorList>
            <person name="Sun Q."/>
            <person name="Zhou Y."/>
        </authorList>
    </citation>
    <scope>NUCLEOTIDE SEQUENCE</scope>
    <source>
        <strain evidence="3">CGMCC 1.15448</strain>
    </source>
</reference>
<comment type="caution">
    <text evidence="3">The sequence shown here is derived from an EMBL/GenBank/DDBJ whole genome shotgun (WGS) entry which is preliminary data.</text>
</comment>
<dbReference type="EMBL" id="BMJC01000005">
    <property type="protein sequence ID" value="GGB18705.1"/>
    <property type="molecule type" value="Genomic_DNA"/>
</dbReference>
<dbReference type="PANTHER" id="PTHR46388:SF2">
    <property type="entry name" value="NHL REPEAT-CONTAINING PROTEIN 2"/>
    <property type="match status" value="1"/>
</dbReference>
<evidence type="ECO:0000256" key="1">
    <source>
        <dbReference type="ARBA" id="ARBA00022737"/>
    </source>
</evidence>